<reference evidence="3" key="1">
    <citation type="submission" date="2022-08" db="UniProtKB">
        <authorList>
            <consortium name="EnsemblMetazoa"/>
        </authorList>
    </citation>
    <scope>IDENTIFICATION</scope>
    <source>
        <strain evidence="3">EBRO</strain>
    </source>
</reference>
<evidence type="ECO:0000313" key="3">
    <source>
        <dbReference type="EnsemblMetazoa" id="AATE003930-PA.1"/>
    </source>
</evidence>
<dbReference type="GO" id="GO:0003723">
    <property type="term" value="F:RNA binding"/>
    <property type="evidence" value="ECO:0007669"/>
    <property type="project" value="TreeGrafter"/>
</dbReference>
<dbReference type="InterPro" id="IPR045137">
    <property type="entry name" value="RBM26/27"/>
</dbReference>
<accession>A0A182IR69</accession>
<evidence type="ECO:0000256" key="1">
    <source>
        <dbReference type="SAM" id="MobiDB-lite"/>
    </source>
</evidence>
<dbReference type="AlphaFoldDB" id="A0A182IR69"/>
<sequence length="265" mass="27267">MYINNTDALKLWLTEVLEPLCDADPVALARYVLALLKKDKPEKDLIVSMKEQLDVFMAEETQPFLEQLFKVIKSEEYLKVAPVPAAPAGAATINGASSVASAPSISTSSSSAGLQPVATGPSAASGTTSHTEEVTSSSRVRVKREFTPPLTDSGSRTAKDASSSSASSGLSTMGGSMSTSSSSDRASSHQPSKGSGVPSGSSSGSSTANHHNPPSVSSSSSQKTASRQHSPARGSSKDDHSVRRAGGGGIGLNLTVQHNDEPMHG</sequence>
<dbReference type="PANTHER" id="PTHR14398">
    <property type="entry name" value="RNA RECOGNITION RRM/RNP DOMAIN"/>
    <property type="match status" value="1"/>
</dbReference>
<dbReference type="Pfam" id="PF01480">
    <property type="entry name" value="PWI"/>
    <property type="match status" value="1"/>
</dbReference>
<protein>
    <recommendedName>
        <fullName evidence="2">PWI domain-containing protein</fullName>
    </recommendedName>
</protein>
<feature type="compositionally biased region" description="Low complexity" evidence="1">
    <location>
        <begin position="153"/>
        <end position="185"/>
    </location>
</feature>
<dbReference type="InterPro" id="IPR002483">
    <property type="entry name" value="PWI_dom"/>
</dbReference>
<organism evidence="3">
    <name type="scientific">Anopheles atroparvus</name>
    <name type="common">European mosquito</name>
    <dbReference type="NCBI Taxonomy" id="41427"/>
    <lineage>
        <taxon>Eukaryota</taxon>
        <taxon>Metazoa</taxon>
        <taxon>Ecdysozoa</taxon>
        <taxon>Arthropoda</taxon>
        <taxon>Hexapoda</taxon>
        <taxon>Insecta</taxon>
        <taxon>Pterygota</taxon>
        <taxon>Neoptera</taxon>
        <taxon>Endopterygota</taxon>
        <taxon>Diptera</taxon>
        <taxon>Nematocera</taxon>
        <taxon>Culicoidea</taxon>
        <taxon>Culicidae</taxon>
        <taxon>Anophelinae</taxon>
        <taxon>Anopheles</taxon>
    </lineage>
</organism>
<feature type="domain" description="PWI" evidence="2">
    <location>
        <begin position="8"/>
        <end position="75"/>
    </location>
</feature>
<name>A0A182IR69_ANOAO</name>
<feature type="compositionally biased region" description="Low complexity" evidence="1">
    <location>
        <begin position="100"/>
        <end position="112"/>
    </location>
</feature>
<feature type="region of interest" description="Disordered" evidence="1">
    <location>
        <begin position="100"/>
        <end position="265"/>
    </location>
</feature>
<dbReference type="EnsemblMetazoa" id="AATE003930-RA">
    <property type="protein sequence ID" value="AATE003930-PA.1"/>
    <property type="gene ID" value="AATE003930"/>
</dbReference>
<dbReference type="GO" id="GO:0005634">
    <property type="term" value="C:nucleus"/>
    <property type="evidence" value="ECO:0007669"/>
    <property type="project" value="TreeGrafter"/>
</dbReference>
<dbReference type="STRING" id="41427.A0A182IR69"/>
<dbReference type="PANTHER" id="PTHR14398:SF0">
    <property type="entry name" value="ZINC FINGER PROTEIN SWM"/>
    <property type="match status" value="1"/>
</dbReference>
<dbReference type="VEuPathDB" id="VectorBase:AATE003930"/>
<feature type="compositionally biased region" description="Low complexity" evidence="1">
    <location>
        <begin position="125"/>
        <end position="138"/>
    </location>
</feature>
<proteinExistence type="predicted"/>
<dbReference type="Gene3D" id="1.20.1390.10">
    <property type="entry name" value="PWI domain"/>
    <property type="match status" value="1"/>
</dbReference>
<evidence type="ECO:0000259" key="2">
    <source>
        <dbReference type="Pfam" id="PF01480"/>
    </source>
</evidence>
<feature type="compositionally biased region" description="Low complexity" evidence="1">
    <location>
        <begin position="192"/>
        <end position="206"/>
    </location>
</feature>